<comment type="caution">
    <text evidence="2">The sequence shown here is derived from an EMBL/GenBank/DDBJ whole genome shotgun (WGS) entry which is preliminary data.</text>
</comment>
<feature type="compositionally biased region" description="Basic and acidic residues" evidence="1">
    <location>
        <begin position="89"/>
        <end position="99"/>
    </location>
</feature>
<dbReference type="EMBL" id="JACEFF010000195">
    <property type="protein sequence ID" value="KAH9642244.1"/>
    <property type="molecule type" value="Genomic_DNA"/>
</dbReference>
<accession>A0A922SM42</accession>
<organism evidence="2 3">
    <name type="scientific">Spodoptera exigua</name>
    <name type="common">Beet armyworm</name>
    <name type="synonym">Noctua fulgens</name>
    <dbReference type="NCBI Taxonomy" id="7107"/>
    <lineage>
        <taxon>Eukaryota</taxon>
        <taxon>Metazoa</taxon>
        <taxon>Ecdysozoa</taxon>
        <taxon>Arthropoda</taxon>
        <taxon>Hexapoda</taxon>
        <taxon>Insecta</taxon>
        <taxon>Pterygota</taxon>
        <taxon>Neoptera</taxon>
        <taxon>Endopterygota</taxon>
        <taxon>Lepidoptera</taxon>
        <taxon>Glossata</taxon>
        <taxon>Ditrysia</taxon>
        <taxon>Noctuoidea</taxon>
        <taxon>Noctuidae</taxon>
        <taxon>Amphipyrinae</taxon>
        <taxon>Spodoptera</taxon>
    </lineage>
</organism>
<name>A0A922SM42_SPOEX</name>
<evidence type="ECO:0000256" key="1">
    <source>
        <dbReference type="SAM" id="MobiDB-lite"/>
    </source>
</evidence>
<feature type="region of interest" description="Disordered" evidence="1">
    <location>
        <begin position="1105"/>
        <end position="1154"/>
    </location>
</feature>
<evidence type="ECO:0000313" key="2">
    <source>
        <dbReference type="EMBL" id="KAH9642244.1"/>
    </source>
</evidence>
<sequence>MSGWIVWFNINIPCIGMAGSSYPVGARRFPGALQHSSQDRHAAVCAQEHESQGVQGVAATDDTDLSESEAISAAQITSPASAPSETEEESQHRVLRIETKQAPVRSQPEVVLSDDPHRDPNLLSDDEVFYDSPVPPASSPEQRVVIRAAARQPTVLSDDEVFTSPPKPVVVRSQHYTTPQPVPTQPSQPSQPAVRGDIEEKEALSASKRSKHEYSRSTNFDNIVKTYDAPRRGSKCKVSLTDRLGHTTHDHGNESSRSSLYSIPSIEWDGRCRSESGFRTRSLPRHRTNKLFRTQSHSGFINAYMRDPEPVHYHVPRCRSCGATNVSYAFELNKEDKEKKVKNHGSLYFSVDNLPQKCADEEFKEPQFVKVKEKIIPVNKVEKKDVEFVESQEFNEDNYIGDIGNSFSSENQTVIEKSEAKEETVIVTENTVQINTQNNVREDDKFTKDVGDDDVLVEDINKTLESIEGDYHSFTDLEDSYESPVKELIEKDIRDYSVPIDFYCEDYNKTTNINDKKSPKKAKNVLEPILEESKSSYGDDSNASQGDKKEVLGNLVTDIVDTAVTASQLKLEITSNASEKVTTEVLVAECTSRQECYIVNEEDSDVTANDVECYTTTTVQTAIDKYENDTEQDIIDCVYNNLFEILTTDNDSDTIEVKRQNSLASTLSSNERISIDTTAEFEKYEMVADIISTIINRIEFVDNVLKVEIEHNVSIVNDMIVDDIDESFSIAKIIEDMEQNICLNETVLTETSDTDAGVAHKVIEGILYYIFDRAMFINIEKHKASKKPPKRVITVADFEDILFTSKPIWLDSDINDEIPVEEKHSEERDFNAIKDFFNAKCLDYANEQNVEIKKDLVQEETYVSKHTNRDIDINSNVVESPMDINKSVIQEQIDAVDADEKSKVNFTNAMVTNIEECDKNMNYCKDVVLYQDFKPNLTYIINRATELDSTNVNLDDAQIDITGNLTDVSKTVDTENVLNESFIETSGMNNAFHEDFNHSEDPTISSHTEEFFATPEIDLTSEIKGNISIETDTYTIEVDKTNNTSHEEYFSSVNEEFKDISSQAEEFASFIAKSSTDTELFLSPIRDSSNEDAYCPEYRDISINKANDSNENSRKRKYSASKDAISSSPNRKTTKRFELTESPIKDSPRHVTRRPTDMISPFAKRTNVLAMSQTEHSGGVKYWLSFDENLKLDTEKPSIRTKKSIDDTLPSFISIDLDENIDNKNDYFNKTRNTKTKRSSVLLHEFHENDVAFPSPSTSHIEFETQRVGGLVDEPEIEDNEPQKKLLYELHSRPSKRLYSSWPPFENTLFYRIISKFRMSESFDPNDLDDPNFDNSI</sequence>
<feature type="region of interest" description="Disordered" evidence="1">
    <location>
        <begin position="48"/>
        <end position="143"/>
    </location>
</feature>
<proteinExistence type="predicted"/>
<feature type="compositionally biased region" description="Basic and acidic residues" evidence="1">
    <location>
        <begin position="1135"/>
        <end position="1149"/>
    </location>
</feature>
<evidence type="ECO:0000313" key="3">
    <source>
        <dbReference type="Proteomes" id="UP000814243"/>
    </source>
</evidence>
<reference evidence="2" key="1">
    <citation type="journal article" date="2021" name="G3 (Bethesda)">
        <title>Genome and transcriptome analysis of the beet armyworm Spodoptera exigua reveals targets for pest control. .</title>
        <authorList>
            <person name="Simon S."/>
            <person name="Breeschoten T."/>
            <person name="Jansen H.J."/>
            <person name="Dirks R.P."/>
            <person name="Schranz M.E."/>
            <person name="Ros V.I.D."/>
        </authorList>
    </citation>
    <scope>NUCLEOTIDE SEQUENCE</scope>
    <source>
        <strain evidence="2">TB_SE_WUR_2020</strain>
    </source>
</reference>
<feature type="region of interest" description="Disordered" evidence="1">
    <location>
        <begin position="176"/>
        <end position="216"/>
    </location>
</feature>
<gene>
    <name evidence="2" type="ORF">HF086_000491</name>
</gene>
<protein>
    <submittedName>
        <fullName evidence="2">Uncharacterized protein</fullName>
    </submittedName>
</protein>
<dbReference type="Proteomes" id="UP000814243">
    <property type="component" value="Unassembled WGS sequence"/>
</dbReference>